<keyword evidence="2" id="KW-0560">Oxidoreductase</keyword>
<sequence>MRHPFEEEVQKIRKAEYPIHGLILNRWSPRSMTAEEITDEELFPLFEAVRWAPSSYNNQPWRFLYAKRNHPDWSLFFDLMIPFNQSWTKNASVLLLMISDKYFKHNRKPCRTHSFDTGAAWMCMALEGAWRGLVVHGMEGFDYEQAQVSLNIPDNYQVEELVAIGKRAPFTLLSEELQQKEKPSTRKPISEIAQEGKFS</sequence>
<reference evidence="5 6" key="1">
    <citation type="journal article" date="2022" name="bioRxiv">
        <title>Ecology and evolution of chlamydial symbionts of arthropods.</title>
        <authorList>
            <person name="Halter T."/>
            <person name="Koestlbacher S."/>
            <person name="Collingro A."/>
            <person name="Sixt B.S."/>
            <person name="Toenshoff E.R."/>
            <person name="Hendrickx F."/>
            <person name="Kostanjsek R."/>
            <person name="Horn M."/>
        </authorList>
    </citation>
    <scope>NUCLEOTIDE SEQUENCE [LARGE SCALE GENOMIC DNA]</scope>
    <source>
        <strain evidence="5">W744xW776</strain>
    </source>
</reference>
<dbReference type="PANTHER" id="PTHR43673">
    <property type="entry name" value="NAD(P)H NITROREDUCTASE YDGI-RELATED"/>
    <property type="match status" value="1"/>
</dbReference>
<gene>
    <name evidence="5" type="ORF">RHABOEDO_000967</name>
</gene>
<accession>A0ABX8V5L9</accession>
<organism evidence="5 6">
    <name type="scientific">Candidatus Rhabdochlamydia oedothoracis</name>
    <dbReference type="NCBI Taxonomy" id="2720720"/>
    <lineage>
        <taxon>Bacteria</taxon>
        <taxon>Pseudomonadati</taxon>
        <taxon>Chlamydiota</taxon>
        <taxon>Chlamydiia</taxon>
        <taxon>Parachlamydiales</taxon>
        <taxon>Candidatus Rhabdochlamydiaceae</taxon>
        <taxon>Candidatus Rhabdochlamydia</taxon>
    </lineage>
</organism>
<dbReference type="EMBL" id="CP075587">
    <property type="protein sequence ID" value="QYF48755.1"/>
    <property type="molecule type" value="Genomic_DNA"/>
</dbReference>
<feature type="region of interest" description="Disordered" evidence="3">
    <location>
        <begin position="177"/>
        <end position="199"/>
    </location>
</feature>
<name>A0ABX8V5L9_9BACT</name>
<comment type="similarity">
    <text evidence="1">Belongs to the nitroreductase family.</text>
</comment>
<feature type="domain" description="Nitroreductase" evidence="4">
    <location>
        <begin position="23"/>
        <end position="66"/>
    </location>
</feature>
<protein>
    <submittedName>
        <fullName evidence="5">Nitroreductase family</fullName>
    </submittedName>
</protein>
<dbReference type="CDD" id="cd02138">
    <property type="entry name" value="TdsD-like"/>
    <property type="match status" value="1"/>
</dbReference>
<evidence type="ECO:0000256" key="1">
    <source>
        <dbReference type="ARBA" id="ARBA00007118"/>
    </source>
</evidence>
<evidence type="ECO:0000313" key="6">
    <source>
        <dbReference type="Proteomes" id="UP000826014"/>
    </source>
</evidence>
<dbReference type="Proteomes" id="UP000826014">
    <property type="component" value="Chromosome"/>
</dbReference>
<dbReference type="Gene3D" id="3.40.109.10">
    <property type="entry name" value="NADH Oxidase"/>
    <property type="match status" value="1"/>
</dbReference>
<dbReference type="InterPro" id="IPR029479">
    <property type="entry name" value="Nitroreductase"/>
</dbReference>
<evidence type="ECO:0000256" key="2">
    <source>
        <dbReference type="ARBA" id="ARBA00023002"/>
    </source>
</evidence>
<dbReference type="PANTHER" id="PTHR43673:SF10">
    <property type="entry name" value="NADH DEHYDROGENASE_NAD(P)H NITROREDUCTASE XCC3605-RELATED"/>
    <property type="match status" value="1"/>
</dbReference>
<dbReference type="Pfam" id="PF00881">
    <property type="entry name" value="Nitroreductase"/>
    <property type="match status" value="1"/>
</dbReference>
<evidence type="ECO:0000259" key="4">
    <source>
        <dbReference type="Pfam" id="PF00881"/>
    </source>
</evidence>
<dbReference type="RefSeq" id="WP_215216563.1">
    <property type="nucleotide sequence ID" value="NZ_CP075587.1"/>
</dbReference>
<proteinExistence type="inferred from homology"/>
<dbReference type="InterPro" id="IPR000415">
    <property type="entry name" value="Nitroreductase-like"/>
</dbReference>
<evidence type="ECO:0000313" key="5">
    <source>
        <dbReference type="EMBL" id="QYF48755.1"/>
    </source>
</evidence>
<keyword evidence="6" id="KW-1185">Reference proteome</keyword>
<evidence type="ECO:0000256" key="3">
    <source>
        <dbReference type="SAM" id="MobiDB-lite"/>
    </source>
</evidence>
<dbReference type="SUPFAM" id="SSF55469">
    <property type="entry name" value="FMN-dependent nitroreductase-like"/>
    <property type="match status" value="1"/>
</dbReference>